<sequence>MTHRYSSLLHDDSIRLLALLPAGDDPNDSVLSCGLEDCRLSDNPSYEALSYTWGQPIFPEILNTHKGILRITENLALALRRLRLYDRVRYLWVDAVCINQNDTAEKSRQVAMMGSIYRSARQVICWLGQTDKRVNDAIETLKRLAASASRFGITELFHAVKLTTTSSGHTKAQEDAFKELAPALDFSALAHLYENPYFTRLWIVQEIALSRDAMLISKLRSISYDEFAMATAVLHGFLQTLANDSGSLSYSTISGAWDIVSIKLVYTRKRNREFRTDAELAAVHDDLWRPDWMNVKLLDILDSTRSKCSDPRDLVYGLLSLSNDDTNDIDLTTDYAKSTSEVYTDLAKAYLVLKEIRILNLAGLQRIGQKRAKVSFPEAHTPTTPLQETMPSWVPDWEAPWPYLRLGGYKRSGFTAGSSIPKQIETVATNTTKILISGFQIDSVAHVRRPIDIDAAHTGLPPRYATHEPTRASISALQSFCESHYQDAGVTEYATGEDILTAFARTVLADGVYTAFESLFPFFKGSPKMMMVLWRFFALLKIKTDDTIDLAQHMSLPNPQTGEPGKSRAQNVRTAWLIVTFMMTALNHRAVFITSQGYLGLGPALTEVGDSVVLFGGTETPFVMREVGDAGGDAAQNDFCILGECYLHGFMYGELLMEEHRARVKMLGVV</sequence>
<reference evidence="2" key="1">
    <citation type="submission" date="2021-03" db="EMBL/GenBank/DDBJ databases">
        <authorList>
            <person name="Tagirdzhanova G."/>
        </authorList>
    </citation>
    <scope>NUCLEOTIDE SEQUENCE</scope>
</reference>
<dbReference type="PANTHER" id="PTHR24148:SF64">
    <property type="entry name" value="HETEROKARYON INCOMPATIBILITY DOMAIN-CONTAINING PROTEIN"/>
    <property type="match status" value="1"/>
</dbReference>
<dbReference type="Pfam" id="PF26639">
    <property type="entry name" value="Het-6_barrel"/>
    <property type="match status" value="1"/>
</dbReference>
<dbReference type="InterPro" id="IPR010730">
    <property type="entry name" value="HET"/>
</dbReference>
<organism evidence="2 3">
    <name type="scientific">Heterodermia speciosa</name>
    <dbReference type="NCBI Taxonomy" id="116794"/>
    <lineage>
        <taxon>Eukaryota</taxon>
        <taxon>Fungi</taxon>
        <taxon>Dikarya</taxon>
        <taxon>Ascomycota</taxon>
        <taxon>Pezizomycotina</taxon>
        <taxon>Lecanoromycetes</taxon>
        <taxon>OSLEUM clade</taxon>
        <taxon>Lecanoromycetidae</taxon>
        <taxon>Caliciales</taxon>
        <taxon>Physciaceae</taxon>
        <taxon>Heterodermia</taxon>
    </lineage>
</organism>
<evidence type="ECO:0000259" key="1">
    <source>
        <dbReference type="Pfam" id="PF06985"/>
    </source>
</evidence>
<dbReference type="AlphaFoldDB" id="A0A8H3G3E1"/>
<proteinExistence type="predicted"/>
<dbReference type="InterPro" id="IPR052895">
    <property type="entry name" value="HetReg/Transcr_Mod"/>
</dbReference>
<keyword evidence="3" id="KW-1185">Reference proteome</keyword>
<dbReference type="OrthoDB" id="2157530at2759"/>
<evidence type="ECO:0000313" key="3">
    <source>
        <dbReference type="Proteomes" id="UP000664521"/>
    </source>
</evidence>
<dbReference type="EMBL" id="CAJPDS010000086">
    <property type="protein sequence ID" value="CAF9935853.1"/>
    <property type="molecule type" value="Genomic_DNA"/>
</dbReference>
<accession>A0A8H3G3E1</accession>
<feature type="domain" description="Heterokaryon incompatibility" evidence="1">
    <location>
        <begin position="46"/>
        <end position="206"/>
    </location>
</feature>
<dbReference type="Proteomes" id="UP000664521">
    <property type="component" value="Unassembled WGS sequence"/>
</dbReference>
<dbReference type="Pfam" id="PF06985">
    <property type="entry name" value="HET"/>
    <property type="match status" value="1"/>
</dbReference>
<gene>
    <name evidence="2" type="ORF">HETSPECPRED_009921</name>
</gene>
<comment type="caution">
    <text evidence="2">The sequence shown here is derived from an EMBL/GenBank/DDBJ whole genome shotgun (WGS) entry which is preliminary data.</text>
</comment>
<name>A0A8H3G3E1_9LECA</name>
<dbReference type="PANTHER" id="PTHR24148">
    <property type="entry name" value="ANKYRIN REPEAT DOMAIN-CONTAINING PROTEIN 39 HOMOLOG-RELATED"/>
    <property type="match status" value="1"/>
</dbReference>
<evidence type="ECO:0000313" key="2">
    <source>
        <dbReference type="EMBL" id="CAF9935853.1"/>
    </source>
</evidence>
<protein>
    <recommendedName>
        <fullName evidence="1">Heterokaryon incompatibility domain-containing protein</fullName>
    </recommendedName>
</protein>